<organism evidence="2 3">
    <name type="scientific">Nocardia terpenica</name>
    <dbReference type="NCBI Taxonomy" id="455432"/>
    <lineage>
        <taxon>Bacteria</taxon>
        <taxon>Bacillati</taxon>
        <taxon>Actinomycetota</taxon>
        <taxon>Actinomycetes</taxon>
        <taxon>Mycobacteriales</taxon>
        <taxon>Nocardiaceae</taxon>
        <taxon>Nocardia</taxon>
    </lineage>
</organism>
<dbReference type="RefSeq" id="WP_067589869.1">
    <property type="nucleotide sequence ID" value="NZ_JABMCZ010000004.1"/>
</dbReference>
<evidence type="ECO:0000313" key="3">
    <source>
        <dbReference type="Proteomes" id="UP000076512"/>
    </source>
</evidence>
<gene>
    <name evidence="2" type="ORF">AWN90_30990</name>
</gene>
<reference evidence="2 3" key="1">
    <citation type="submission" date="2016-04" db="EMBL/GenBank/DDBJ databases">
        <authorList>
            <person name="Evans L.H."/>
            <person name="Alamgir A."/>
            <person name="Owens N."/>
            <person name="Weber N.D."/>
            <person name="Virtaneva K."/>
            <person name="Barbian K."/>
            <person name="Babar A."/>
            <person name="Rosenke K."/>
        </authorList>
    </citation>
    <scope>NUCLEOTIDE SEQUENCE [LARGE SCALE GENOMIC DNA]</scope>
    <source>
        <strain evidence="2 3">IFM 0406</strain>
    </source>
</reference>
<evidence type="ECO:0000256" key="1">
    <source>
        <dbReference type="SAM" id="SignalP"/>
    </source>
</evidence>
<dbReference type="Proteomes" id="UP000076512">
    <property type="component" value="Unassembled WGS sequence"/>
</dbReference>
<dbReference type="STRING" id="455432.AWN90_30990"/>
<evidence type="ECO:0000313" key="2">
    <source>
        <dbReference type="EMBL" id="KZM73131.1"/>
    </source>
</evidence>
<feature type="chain" id="PRO_5007851681" evidence="1">
    <location>
        <begin position="36"/>
        <end position="109"/>
    </location>
</feature>
<dbReference type="AlphaFoldDB" id="A0A164M868"/>
<accession>A0A164M868</accession>
<protein>
    <submittedName>
        <fullName evidence="2">Uncharacterized protein</fullName>
    </submittedName>
</protein>
<feature type="signal peptide" evidence="1">
    <location>
        <begin position="1"/>
        <end position="35"/>
    </location>
</feature>
<proteinExistence type="predicted"/>
<name>A0A164M868_9NOCA</name>
<keyword evidence="1" id="KW-0732">Signal</keyword>
<dbReference type="EMBL" id="LWGR01000007">
    <property type="protein sequence ID" value="KZM73131.1"/>
    <property type="molecule type" value="Genomic_DNA"/>
</dbReference>
<sequence>MAGRFGRRRARIAAVVVGTGLAGAGVLGAAGLANAAPTAPAPMVTQGPNFQPAPGDTVTIVGPEYPDHVPAQPRDRVMISPAQPRDGVVIAPAVPARPALPATGSFGGS</sequence>
<comment type="caution">
    <text evidence="2">The sequence shown here is derived from an EMBL/GenBank/DDBJ whole genome shotgun (WGS) entry which is preliminary data.</text>
</comment>
<keyword evidence="3" id="KW-1185">Reference proteome</keyword>